<gene>
    <name evidence="4" type="ORF">HAX54_033185</name>
</gene>
<dbReference type="Proteomes" id="UP000823775">
    <property type="component" value="Unassembled WGS sequence"/>
</dbReference>
<evidence type="ECO:0000256" key="3">
    <source>
        <dbReference type="ARBA" id="ARBA00022991"/>
    </source>
</evidence>
<keyword evidence="1" id="KW-0285">Flavoprotein</keyword>
<evidence type="ECO:0000313" key="4">
    <source>
        <dbReference type="EMBL" id="MCD9644756.1"/>
    </source>
</evidence>
<dbReference type="PANTHER" id="PTHR47429:SF2">
    <property type="entry name" value="PROTEIN TWIN LOV 1"/>
    <property type="match status" value="1"/>
</dbReference>
<dbReference type="PANTHER" id="PTHR47429">
    <property type="entry name" value="PROTEIN TWIN LOV 1"/>
    <property type="match status" value="1"/>
</dbReference>
<organism evidence="4 5">
    <name type="scientific">Datura stramonium</name>
    <name type="common">Jimsonweed</name>
    <name type="synonym">Common thornapple</name>
    <dbReference type="NCBI Taxonomy" id="4076"/>
    <lineage>
        <taxon>Eukaryota</taxon>
        <taxon>Viridiplantae</taxon>
        <taxon>Streptophyta</taxon>
        <taxon>Embryophyta</taxon>
        <taxon>Tracheophyta</taxon>
        <taxon>Spermatophyta</taxon>
        <taxon>Magnoliopsida</taxon>
        <taxon>eudicotyledons</taxon>
        <taxon>Gunneridae</taxon>
        <taxon>Pentapetalae</taxon>
        <taxon>asterids</taxon>
        <taxon>lamiids</taxon>
        <taxon>Solanales</taxon>
        <taxon>Solanaceae</taxon>
        <taxon>Solanoideae</taxon>
        <taxon>Datureae</taxon>
        <taxon>Datura</taxon>
    </lineage>
</organism>
<comment type="caution">
    <text evidence="4">The sequence shown here is derived from an EMBL/GenBank/DDBJ whole genome shotgun (WGS) entry which is preliminary data.</text>
</comment>
<reference evidence="4 5" key="1">
    <citation type="journal article" date="2021" name="BMC Genomics">
        <title>Datura genome reveals duplications of psychoactive alkaloid biosynthetic genes and high mutation rate following tissue culture.</title>
        <authorList>
            <person name="Rajewski A."/>
            <person name="Carter-House D."/>
            <person name="Stajich J."/>
            <person name="Litt A."/>
        </authorList>
    </citation>
    <scope>NUCLEOTIDE SEQUENCE [LARGE SCALE GENOMIC DNA]</scope>
    <source>
        <strain evidence="4">AR-01</strain>
    </source>
</reference>
<proteinExistence type="predicted"/>
<protein>
    <submittedName>
        <fullName evidence="4">Uncharacterized protein</fullName>
    </submittedName>
</protein>
<dbReference type="EMBL" id="JACEIK010004241">
    <property type="protein sequence ID" value="MCD9644756.1"/>
    <property type="molecule type" value="Genomic_DNA"/>
</dbReference>
<evidence type="ECO:0000313" key="5">
    <source>
        <dbReference type="Proteomes" id="UP000823775"/>
    </source>
</evidence>
<keyword evidence="3" id="KW-0157">Chromophore</keyword>
<evidence type="ECO:0000256" key="1">
    <source>
        <dbReference type="ARBA" id="ARBA00022630"/>
    </source>
</evidence>
<accession>A0ABS8VC24</accession>
<sequence length="256" mass="28310">MPILRRRKSLGGGIGKNGGVCHDGGNCRESVFRCCRREVCLNSVMEVDRALLVDSVSGLDHTEVDVEGPCKASDQEKRKASAVNNIMSVLANYSQLRETDWSVTRDAVNRTSLLSASLNISFELTSHLPDMPIVYASDAPLKLTGSILVAACFLSEKMEPHSGIFFTFLELNKPGKHNLDCFYVLLLVEKLSPTCANPLYFCPFGCIGCVLRWHSDRKIPARLRETRAKFEMRQRSVVAAVKVAVRGWSRASTPSS</sequence>
<keyword evidence="5" id="KW-1185">Reference proteome</keyword>
<keyword evidence="2" id="KW-0288">FMN</keyword>
<evidence type="ECO:0000256" key="2">
    <source>
        <dbReference type="ARBA" id="ARBA00022643"/>
    </source>
</evidence>
<name>A0ABS8VC24_DATST</name>